<dbReference type="AlphaFoldDB" id="A0A0M2PVT1"/>
<organism evidence="1 2">
    <name type="scientific">Prochlorothrix hollandica PCC 9006 = CALU 1027</name>
    <dbReference type="NCBI Taxonomy" id="317619"/>
    <lineage>
        <taxon>Bacteria</taxon>
        <taxon>Bacillati</taxon>
        <taxon>Cyanobacteriota</taxon>
        <taxon>Cyanophyceae</taxon>
        <taxon>Prochlorotrichales</taxon>
        <taxon>Prochlorotrichaceae</taxon>
        <taxon>Prochlorothrix</taxon>
    </lineage>
</organism>
<evidence type="ECO:0008006" key="3">
    <source>
        <dbReference type="Google" id="ProtNLM"/>
    </source>
</evidence>
<protein>
    <recommendedName>
        <fullName evidence="3">TPR repeat-containing protein</fullName>
    </recommendedName>
</protein>
<keyword evidence="2" id="KW-1185">Reference proteome</keyword>
<accession>A0A0M2PVT1</accession>
<dbReference type="Proteomes" id="UP000034681">
    <property type="component" value="Unassembled WGS sequence"/>
</dbReference>
<dbReference type="Gene3D" id="1.25.40.10">
    <property type="entry name" value="Tetratricopeptide repeat domain"/>
    <property type="match status" value="1"/>
</dbReference>
<dbReference type="InterPro" id="IPR011990">
    <property type="entry name" value="TPR-like_helical_dom_sf"/>
</dbReference>
<dbReference type="SUPFAM" id="SSF48452">
    <property type="entry name" value="TPR-like"/>
    <property type="match status" value="1"/>
</dbReference>
<evidence type="ECO:0000313" key="2">
    <source>
        <dbReference type="Proteomes" id="UP000034681"/>
    </source>
</evidence>
<dbReference type="OrthoDB" id="423802at2"/>
<dbReference type="EMBL" id="AJTX02000004">
    <property type="protein sequence ID" value="KKJ00551.1"/>
    <property type="molecule type" value="Genomic_DNA"/>
</dbReference>
<name>A0A0M2PVT1_PROHO</name>
<reference evidence="1" key="1">
    <citation type="submission" date="2012-04" db="EMBL/GenBank/DDBJ databases">
        <authorList>
            <person name="Borisov I.G."/>
            <person name="Ivanikova N.V."/>
            <person name="Pinevich A.V."/>
        </authorList>
    </citation>
    <scope>NUCLEOTIDE SEQUENCE</scope>
    <source>
        <strain evidence="1">CALU 1027</strain>
    </source>
</reference>
<comment type="caution">
    <text evidence="1">The sequence shown here is derived from an EMBL/GenBank/DDBJ whole genome shotgun (WGS) entry which is preliminary data.</text>
</comment>
<dbReference type="STRING" id="317619.GCA_000332315_00804"/>
<dbReference type="eggNOG" id="COG0457">
    <property type="taxonomic scope" value="Bacteria"/>
</dbReference>
<evidence type="ECO:0000313" key="1">
    <source>
        <dbReference type="EMBL" id="KKJ00551.1"/>
    </source>
</evidence>
<gene>
    <name evidence="1" type="ORF">PROH_10155</name>
</gene>
<proteinExistence type="predicted"/>
<sequence length="130" mass="14766">MFNEAVARYQAGEEAATLVPVFKDICDLAPKSSPAWTCLAWVYLLTDKADAAYRAAKKATKLNSKDPQARVNLVVAMLDSGQKGVRPHIELVQQLIEIDELRQEIVENIEEGLKRKPDWKSLQRVKQWLF</sequence>